<dbReference type="InterPro" id="IPR036397">
    <property type="entry name" value="RNaseH_sf"/>
</dbReference>
<accession>A0ABT2Y8G9</accession>
<dbReference type="SUPFAM" id="SSF53098">
    <property type="entry name" value="Ribonuclease H-like"/>
    <property type="match status" value="1"/>
</dbReference>
<reference evidence="3 4" key="1">
    <citation type="submission" date="2021-11" db="EMBL/GenBank/DDBJ databases">
        <authorList>
            <person name="Liang Q."/>
            <person name="Mou H."/>
            <person name="Liu Z."/>
        </authorList>
    </citation>
    <scope>NUCLEOTIDE SEQUENCE [LARGE SCALE GENOMIC DNA]</scope>
    <source>
        <strain evidence="3 4">CHU3</strain>
    </source>
</reference>
<dbReference type="SUPFAM" id="SSF46785">
    <property type="entry name" value="Winged helix' DNA-binding domain"/>
    <property type="match status" value="1"/>
</dbReference>
<dbReference type="NCBIfam" id="NF033546">
    <property type="entry name" value="transpos_IS21"/>
    <property type="match status" value="1"/>
</dbReference>
<dbReference type="InterPro" id="IPR005471">
    <property type="entry name" value="Tscrpt_reg_IclR_N"/>
</dbReference>
<gene>
    <name evidence="3" type="primary">istA</name>
    <name evidence="3" type="ORF">LNV07_00520</name>
</gene>
<feature type="domain" description="Integrase catalytic" evidence="2">
    <location>
        <begin position="124"/>
        <end position="299"/>
    </location>
</feature>
<dbReference type="InterPro" id="IPR054353">
    <property type="entry name" value="IstA-like_C"/>
</dbReference>
<keyword evidence="4" id="KW-1185">Reference proteome</keyword>
<dbReference type="Gene3D" id="3.30.420.10">
    <property type="entry name" value="Ribonuclease H-like superfamily/Ribonuclease H"/>
    <property type="match status" value="1"/>
</dbReference>
<dbReference type="PROSITE" id="PS50994">
    <property type="entry name" value="INTEGRASE"/>
    <property type="match status" value="1"/>
</dbReference>
<dbReference type="EMBL" id="JAJIRN010000001">
    <property type="protein sequence ID" value="MCV2366586.1"/>
    <property type="molecule type" value="Genomic_DNA"/>
</dbReference>
<evidence type="ECO:0000259" key="2">
    <source>
        <dbReference type="PROSITE" id="PS50994"/>
    </source>
</evidence>
<evidence type="ECO:0000256" key="1">
    <source>
        <dbReference type="ARBA" id="ARBA00009277"/>
    </source>
</evidence>
<comment type="similarity">
    <text evidence="1">Belongs to the transposase IS21/IS408/IS1162 family.</text>
</comment>
<sequence length="501" mass="57438">MLNMEVIAEIRRRHLVSKESISSIARDLNLSRPTVRKHLQTIETLGYVRQHQPAPKLGCFQATLESWLQTERHLPKAQRRTAKRLFEGLQSEGYRGAYDSVQRCVKQWKSAQLAPSVKGAFVPLVFVPGDACQFDWSQEQVDIDGVVQTIKVAHFRLAYSRQMFVVAYPRETQEMVLDAHNRAFAFFGGVPQRLIYDNLKTVVDAILVGKERRFNRRFMALANHYLFEPVACTPESGWEKGQVENQVGNVREWLFTPMARFKSFELLNEWLSKRCLELAARSHPAEAERTIAQCFEQERARLRPVASEFAGYVEQMMRVSSTCLVRVDRNRYSVPADFAGKVVSVRVFADQIRLVIDGQVIAQHGRRFGRDQLIFDPWHYLPVLEKKPGALRNGAPFVEWDLPKAVKAVRDRVLKQPRGDRAFVELLLAAREVGLDTLQVACELTLECGVVTAAVVMNELRRLTAPERPERISLPEQLRLQVEPMADCSRYDHLLGRQHVH</sequence>
<dbReference type="InterPro" id="IPR036388">
    <property type="entry name" value="WH-like_DNA-bd_sf"/>
</dbReference>
<name>A0ABT2Y8G9_9BURK</name>
<dbReference type="Gene3D" id="1.10.10.10">
    <property type="entry name" value="Winged helix-like DNA-binding domain superfamily/Winged helix DNA-binding domain"/>
    <property type="match status" value="1"/>
</dbReference>
<proteinExistence type="inferred from homology"/>
<dbReference type="Pfam" id="PF09339">
    <property type="entry name" value="HTH_IclR"/>
    <property type="match status" value="1"/>
</dbReference>
<dbReference type="PANTHER" id="PTHR35004:SF7">
    <property type="entry name" value="INTEGRASE PROTEIN"/>
    <property type="match status" value="1"/>
</dbReference>
<dbReference type="Pfam" id="PF22483">
    <property type="entry name" value="Mu-transpos_C_2"/>
    <property type="match status" value="1"/>
</dbReference>
<protein>
    <submittedName>
        <fullName evidence="3">IS21 family transposase</fullName>
    </submittedName>
</protein>
<dbReference type="Pfam" id="PF00665">
    <property type="entry name" value="rve"/>
    <property type="match status" value="1"/>
</dbReference>
<dbReference type="Proteomes" id="UP001209701">
    <property type="component" value="Unassembled WGS sequence"/>
</dbReference>
<dbReference type="InterPro" id="IPR012337">
    <property type="entry name" value="RNaseH-like_sf"/>
</dbReference>
<evidence type="ECO:0000313" key="3">
    <source>
        <dbReference type="EMBL" id="MCV2366586.1"/>
    </source>
</evidence>
<dbReference type="PANTHER" id="PTHR35004">
    <property type="entry name" value="TRANSPOSASE RV3428C-RELATED"/>
    <property type="match status" value="1"/>
</dbReference>
<dbReference type="InterPro" id="IPR001584">
    <property type="entry name" value="Integrase_cat-core"/>
</dbReference>
<dbReference type="RefSeq" id="WP_263569227.1">
    <property type="nucleotide sequence ID" value="NZ_JAJIRN010000001.1"/>
</dbReference>
<comment type="caution">
    <text evidence="3">The sequence shown here is derived from an EMBL/GenBank/DDBJ whole genome shotgun (WGS) entry which is preliminary data.</text>
</comment>
<organism evidence="3 4">
    <name type="scientific">Roseateles oligotrophus</name>
    <dbReference type="NCBI Taxonomy" id="1769250"/>
    <lineage>
        <taxon>Bacteria</taxon>
        <taxon>Pseudomonadati</taxon>
        <taxon>Pseudomonadota</taxon>
        <taxon>Betaproteobacteria</taxon>
        <taxon>Burkholderiales</taxon>
        <taxon>Sphaerotilaceae</taxon>
        <taxon>Roseateles</taxon>
    </lineage>
</organism>
<dbReference type="InterPro" id="IPR036390">
    <property type="entry name" value="WH_DNA-bd_sf"/>
</dbReference>
<evidence type="ECO:0000313" key="4">
    <source>
        <dbReference type="Proteomes" id="UP001209701"/>
    </source>
</evidence>